<accession>A0ABW0TTS9</accession>
<dbReference type="PROSITE" id="PS51462">
    <property type="entry name" value="NUDIX"/>
    <property type="match status" value="1"/>
</dbReference>
<reference evidence="14" key="1">
    <citation type="journal article" date="2019" name="Int. J. Syst. Evol. Microbiol.">
        <title>The Global Catalogue of Microorganisms (GCM) 10K type strain sequencing project: providing services to taxonomists for standard genome sequencing and annotation.</title>
        <authorList>
            <consortium name="The Broad Institute Genomics Platform"/>
            <consortium name="The Broad Institute Genome Sequencing Center for Infectious Disease"/>
            <person name="Wu L."/>
            <person name="Ma J."/>
        </authorList>
    </citation>
    <scope>NUCLEOTIDE SEQUENCE [LARGE SCALE GENOMIC DNA]</scope>
    <source>
        <strain evidence="14">KACC 11299</strain>
    </source>
</reference>
<evidence type="ECO:0000313" key="13">
    <source>
        <dbReference type="EMBL" id="MFC5601858.1"/>
    </source>
</evidence>
<keyword evidence="7 13" id="KW-0378">Hydrolase</keyword>
<evidence type="ECO:0000256" key="10">
    <source>
        <dbReference type="ARBA" id="ARBA00035861"/>
    </source>
</evidence>
<comment type="caution">
    <text evidence="13">The sequence shown here is derived from an EMBL/GenBank/DDBJ whole genome shotgun (WGS) entry which is preliminary data.</text>
</comment>
<dbReference type="Gene3D" id="3.90.79.10">
    <property type="entry name" value="Nucleoside Triphosphate Pyrophosphohydrolase"/>
    <property type="match status" value="1"/>
</dbReference>
<keyword evidence="4" id="KW-0235">DNA replication</keyword>
<evidence type="ECO:0000256" key="3">
    <source>
        <dbReference type="ARBA" id="ARBA00022457"/>
    </source>
</evidence>
<evidence type="ECO:0000256" key="8">
    <source>
        <dbReference type="ARBA" id="ARBA00022842"/>
    </source>
</evidence>
<evidence type="ECO:0000256" key="6">
    <source>
        <dbReference type="ARBA" id="ARBA00022763"/>
    </source>
</evidence>
<comment type="cofactor">
    <cofactor evidence="1">
        <name>Mg(2+)</name>
        <dbReference type="ChEBI" id="CHEBI:18420"/>
    </cofactor>
</comment>
<protein>
    <recommendedName>
        <fullName evidence="11">8-oxo-dGTP diphosphatase</fullName>
        <ecNumber evidence="11">3.6.1.55</ecNumber>
    </recommendedName>
</protein>
<evidence type="ECO:0000259" key="12">
    <source>
        <dbReference type="PROSITE" id="PS51462"/>
    </source>
</evidence>
<evidence type="ECO:0000256" key="7">
    <source>
        <dbReference type="ARBA" id="ARBA00022801"/>
    </source>
</evidence>
<evidence type="ECO:0000256" key="5">
    <source>
        <dbReference type="ARBA" id="ARBA00022723"/>
    </source>
</evidence>
<comment type="catalytic activity">
    <reaction evidence="10">
        <text>8-oxo-dGTP + H2O = 8-oxo-dGMP + diphosphate + H(+)</text>
        <dbReference type="Rhea" id="RHEA:31575"/>
        <dbReference type="ChEBI" id="CHEBI:15377"/>
        <dbReference type="ChEBI" id="CHEBI:15378"/>
        <dbReference type="ChEBI" id="CHEBI:33019"/>
        <dbReference type="ChEBI" id="CHEBI:63224"/>
        <dbReference type="ChEBI" id="CHEBI:77896"/>
        <dbReference type="EC" id="3.6.1.55"/>
    </reaction>
</comment>
<keyword evidence="3" id="KW-0515">Mutator protein</keyword>
<keyword evidence="6" id="KW-0227">DNA damage</keyword>
<dbReference type="PRINTS" id="PR00502">
    <property type="entry name" value="NUDIXFAMILY"/>
</dbReference>
<keyword evidence="9" id="KW-0234">DNA repair</keyword>
<dbReference type="InterPro" id="IPR015797">
    <property type="entry name" value="NUDIX_hydrolase-like_dom_sf"/>
</dbReference>
<evidence type="ECO:0000256" key="11">
    <source>
        <dbReference type="ARBA" id="ARBA00038905"/>
    </source>
</evidence>
<dbReference type="EC" id="3.6.1.55" evidence="11"/>
<dbReference type="Proteomes" id="UP001596071">
    <property type="component" value="Unassembled WGS sequence"/>
</dbReference>
<proteinExistence type="inferred from homology"/>
<dbReference type="CDD" id="cd03425">
    <property type="entry name" value="NUDIX_MutT_NudA_like"/>
    <property type="match status" value="1"/>
</dbReference>
<feature type="domain" description="Nudix hydrolase" evidence="12">
    <location>
        <begin position="3"/>
        <end position="129"/>
    </location>
</feature>
<name>A0ABW0TTS9_9BACL</name>
<organism evidence="13 14">
    <name type="scientific">Sporosarcina koreensis</name>
    <dbReference type="NCBI Taxonomy" id="334735"/>
    <lineage>
        <taxon>Bacteria</taxon>
        <taxon>Bacillati</taxon>
        <taxon>Bacillota</taxon>
        <taxon>Bacilli</taxon>
        <taxon>Bacillales</taxon>
        <taxon>Caryophanaceae</taxon>
        <taxon>Sporosarcina</taxon>
    </lineage>
</organism>
<dbReference type="EMBL" id="JBHSNP010000002">
    <property type="protein sequence ID" value="MFC5601858.1"/>
    <property type="molecule type" value="Genomic_DNA"/>
</dbReference>
<dbReference type="InterPro" id="IPR047127">
    <property type="entry name" value="MutT-like"/>
</dbReference>
<dbReference type="PANTHER" id="PTHR47707">
    <property type="entry name" value="8-OXO-DGTP DIPHOSPHATASE"/>
    <property type="match status" value="1"/>
</dbReference>
<evidence type="ECO:0000256" key="2">
    <source>
        <dbReference type="ARBA" id="ARBA00005582"/>
    </source>
</evidence>
<gene>
    <name evidence="13" type="ORF">ACFPTP_01070</name>
</gene>
<comment type="similarity">
    <text evidence="2">Belongs to the Nudix hydrolase family.</text>
</comment>
<dbReference type="RefSeq" id="WP_381441521.1">
    <property type="nucleotide sequence ID" value="NZ_JBHSNP010000002.1"/>
</dbReference>
<dbReference type="InterPro" id="IPR020476">
    <property type="entry name" value="Nudix_hydrolase"/>
</dbReference>
<keyword evidence="14" id="KW-1185">Reference proteome</keyword>
<sequence>MPKIVHVVGAIIHNEEGNILCARRSSNMTFPGYWEFPGGKIEPGERPQTALLREIKEELHCDIAVGQFVEETIYTYDTFTVRLETYFAEIINGTPIAYEHSELKWVPCSDLNSLEWAPADIPAVERVIRQCKKEFMSN</sequence>
<dbReference type="SUPFAM" id="SSF55811">
    <property type="entry name" value="Nudix"/>
    <property type="match status" value="1"/>
</dbReference>
<evidence type="ECO:0000256" key="1">
    <source>
        <dbReference type="ARBA" id="ARBA00001946"/>
    </source>
</evidence>
<keyword evidence="5" id="KW-0479">Metal-binding</keyword>
<evidence type="ECO:0000256" key="4">
    <source>
        <dbReference type="ARBA" id="ARBA00022705"/>
    </source>
</evidence>
<dbReference type="InterPro" id="IPR000086">
    <property type="entry name" value="NUDIX_hydrolase_dom"/>
</dbReference>
<dbReference type="PANTHER" id="PTHR47707:SF1">
    <property type="entry name" value="NUDIX HYDROLASE FAMILY PROTEIN"/>
    <property type="match status" value="1"/>
</dbReference>
<dbReference type="GO" id="GO:0016787">
    <property type="term" value="F:hydrolase activity"/>
    <property type="evidence" value="ECO:0007669"/>
    <property type="project" value="UniProtKB-KW"/>
</dbReference>
<evidence type="ECO:0000313" key="14">
    <source>
        <dbReference type="Proteomes" id="UP001596071"/>
    </source>
</evidence>
<evidence type="ECO:0000256" key="9">
    <source>
        <dbReference type="ARBA" id="ARBA00023204"/>
    </source>
</evidence>
<dbReference type="Pfam" id="PF00293">
    <property type="entry name" value="NUDIX"/>
    <property type="match status" value="1"/>
</dbReference>
<keyword evidence="8" id="KW-0460">Magnesium</keyword>